<comment type="caution">
    <text evidence="4">The sequence shown here is derived from an EMBL/GenBank/DDBJ whole genome shotgun (WGS) entry which is preliminary data.</text>
</comment>
<dbReference type="InterPro" id="IPR050695">
    <property type="entry name" value="N-acetylmuramoyl_amidase_3"/>
</dbReference>
<dbReference type="Gene3D" id="3.40.630.40">
    <property type="entry name" value="Zn-dependent exopeptidases"/>
    <property type="match status" value="3"/>
</dbReference>
<dbReference type="InterPro" id="IPR014755">
    <property type="entry name" value="Cu-Rt/internalin_Ig-like"/>
</dbReference>
<dbReference type="PATRIC" id="fig|1121338.3.peg.1967"/>
<dbReference type="InterPro" id="IPR032812">
    <property type="entry name" value="SbsA_Ig"/>
</dbReference>
<evidence type="ECO:0000256" key="2">
    <source>
        <dbReference type="ARBA" id="ARBA00022801"/>
    </source>
</evidence>
<proteinExistence type="predicted"/>
<dbReference type="GO" id="GO:0030288">
    <property type="term" value="C:outer membrane-bounded periplasmic space"/>
    <property type="evidence" value="ECO:0007669"/>
    <property type="project" value="TreeGrafter"/>
</dbReference>
<dbReference type="GO" id="GO:0009253">
    <property type="term" value="P:peptidoglycan catabolic process"/>
    <property type="evidence" value="ECO:0007669"/>
    <property type="project" value="InterPro"/>
</dbReference>
<feature type="domain" description="MurNAc-LAA" evidence="3">
    <location>
        <begin position="700"/>
        <end position="810"/>
    </location>
</feature>
<dbReference type="AlphaFoldDB" id="A0A151B2J2"/>
<dbReference type="PANTHER" id="PTHR30404:SF0">
    <property type="entry name" value="N-ACETYLMURAMOYL-L-ALANINE AMIDASE AMIC"/>
    <property type="match status" value="1"/>
</dbReference>
<reference evidence="4 5" key="1">
    <citation type="submission" date="2016-02" db="EMBL/GenBank/DDBJ databases">
        <title>Genome sequence of Clostridium tepidiprofundi DSM 19306.</title>
        <authorList>
            <person name="Poehlein A."/>
            <person name="Daniel R."/>
        </authorList>
    </citation>
    <scope>NUCLEOTIDE SEQUENCE [LARGE SCALE GENOMIC DNA]</scope>
    <source>
        <strain evidence="4 5">DSM 19306</strain>
    </source>
</reference>
<dbReference type="PANTHER" id="PTHR30404">
    <property type="entry name" value="N-ACETYLMURAMOYL-L-ALANINE AMIDASE"/>
    <property type="match status" value="1"/>
</dbReference>
<dbReference type="EC" id="3.5.1.28" evidence="4"/>
<feature type="domain" description="MurNAc-LAA" evidence="3">
    <location>
        <begin position="420"/>
        <end position="531"/>
    </location>
</feature>
<dbReference type="EMBL" id="LTBA01000024">
    <property type="protein sequence ID" value="KYH34131.1"/>
    <property type="molecule type" value="Genomic_DNA"/>
</dbReference>
<keyword evidence="5" id="KW-1185">Reference proteome</keyword>
<dbReference type="Pfam" id="PF01520">
    <property type="entry name" value="Amidase_3"/>
    <property type="match status" value="3"/>
</dbReference>
<dbReference type="CDD" id="cd02696">
    <property type="entry name" value="MurNAc-LAA"/>
    <property type="match status" value="3"/>
</dbReference>
<evidence type="ECO:0000256" key="1">
    <source>
        <dbReference type="ARBA" id="ARBA00022729"/>
    </source>
</evidence>
<gene>
    <name evidence="4" type="primary">lytC</name>
    <name evidence="4" type="ORF">CLTEP_19080</name>
</gene>
<dbReference type="GO" id="GO:0008745">
    <property type="term" value="F:N-acetylmuramoyl-L-alanine amidase activity"/>
    <property type="evidence" value="ECO:0007669"/>
    <property type="project" value="UniProtKB-EC"/>
</dbReference>
<keyword evidence="2 4" id="KW-0378">Hydrolase</keyword>
<dbReference type="STRING" id="1121338.CLTEP_19080"/>
<name>A0A151B2J2_9CLOT</name>
<dbReference type="Pfam" id="PF07532">
    <property type="entry name" value="Big_4"/>
    <property type="match status" value="1"/>
</dbReference>
<dbReference type="Gene3D" id="2.60.40.1220">
    <property type="match status" value="1"/>
</dbReference>
<evidence type="ECO:0000313" key="5">
    <source>
        <dbReference type="Proteomes" id="UP000075531"/>
    </source>
</evidence>
<accession>A0A151B2J2</accession>
<dbReference type="Pfam" id="PF13205">
    <property type="entry name" value="Big_5"/>
    <property type="match status" value="1"/>
</dbReference>
<dbReference type="SMART" id="SM00646">
    <property type="entry name" value="Ami_3"/>
    <property type="match status" value="3"/>
</dbReference>
<dbReference type="InterPro" id="IPR011081">
    <property type="entry name" value="Big_4"/>
</dbReference>
<sequence length="821" mass="91925">MNRFYRFFIFTIMFSILFVFTQGLNYASASEVRGIPSRRGVNINKKWTIRFNKTINSSSVNTNNIYIVDENNQKIDVYVKIGQDKKSIIITPIKSYSYGRNYFIVIKDGIKSSDGHQLLKETKMQFRVIRPFPNNIENAKNIDDKLTICIDPGQLWANSIKGSTSVKASYVNLNVALKLGNILEKKGVNVIYTRKTSKVGWNIKEDANNRARICNEAKADLFLTINCNAYENGNVNGIETYYLDGYDEDKRLADYIQKSLIKYTFANDRGIKSLQKERANILRNIRSAKVQLELGFITNSREEKLLKSDAYQQKLANAIAEALEKYVGKGNISDYLNSTKPAEPNKPNKPAKIYKVCINPSRGGFDSGTVGVTGAKEKDINLYVALKVGKILESKGVNVIYTRKSDYVTWNSYNEIQERVKIANNAKADLMVSIGCNGFNKESSNGIETFYLAGKGEGKEFAQYIENDLIQKTGAKYRGVKGVNHINTLKLSNAVSVWAAIGFLTNYDEEALLKKAEYRDRCAEAIADGVMKYIAANPNGPTIKEEESQESKVHFDDMVKHIKKGQTYYLPDKVNITLGNGIKKSVNVTWNTNSNRVNTNEPGIYEFEGKIKESRKLVNLTLIINKSGSSKFKVCIDPGHGGYDPGAIGQLGTMEKNITLPIGLKVGNYLVKNGINVVYTRTTDNVSWPSKENADLRARCNIANNADVDLYVSIHANKYYKETAHGIETYHNRYSSSGKKVADNIQKELLKETGAFSRGTKGAGYYVLKHVNAISVLTEVGFLSNPIEEKKLLTNSYRTKCARAIARGILKSLGINNYVLD</sequence>
<dbReference type="InterPro" id="IPR002508">
    <property type="entry name" value="MurNAc-LAA_cat"/>
</dbReference>
<dbReference type="Proteomes" id="UP000075531">
    <property type="component" value="Unassembled WGS sequence"/>
</dbReference>
<protein>
    <submittedName>
        <fullName evidence="4">N-acetylmuramoyl-L-alanine amidase LytC</fullName>
        <ecNumber evidence="4">3.5.1.28</ecNumber>
    </submittedName>
</protein>
<organism evidence="4 5">
    <name type="scientific">Clostridium tepidiprofundi DSM 19306</name>
    <dbReference type="NCBI Taxonomy" id="1121338"/>
    <lineage>
        <taxon>Bacteria</taxon>
        <taxon>Bacillati</taxon>
        <taxon>Bacillota</taxon>
        <taxon>Clostridia</taxon>
        <taxon>Eubacteriales</taxon>
        <taxon>Clostridiaceae</taxon>
        <taxon>Clostridium</taxon>
    </lineage>
</organism>
<keyword evidence="1" id="KW-0732">Signal</keyword>
<evidence type="ECO:0000259" key="3">
    <source>
        <dbReference type="SMART" id="SM00646"/>
    </source>
</evidence>
<dbReference type="RefSeq" id="WP_066825935.1">
    <property type="nucleotide sequence ID" value="NZ_LTBA01000024.1"/>
</dbReference>
<dbReference type="SUPFAM" id="SSF53187">
    <property type="entry name" value="Zn-dependent exopeptidases"/>
    <property type="match status" value="3"/>
</dbReference>
<evidence type="ECO:0000313" key="4">
    <source>
        <dbReference type="EMBL" id="KYH34131.1"/>
    </source>
</evidence>
<feature type="domain" description="MurNAc-LAA" evidence="3">
    <location>
        <begin position="211"/>
        <end position="324"/>
    </location>
</feature>